<name>A0A6A4WJF5_AMPAM</name>
<feature type="compositionally biased region" description="Low complexity" evidence="1">
    <location>
        <begin position="662"/>
        <end position="687"/>
    </location>
</feature>
<dbReference type="EMBL" id="VIIS01000759">
    <property type="protein sequence ID" value="KAF0305349.1"/>
    <property type="molecule type" value="Genomic_DNA"/>
</dbReference>
<feature type="region of interest" description="Disordered" evidence="1">
    <location>
        <begin position="541"/>
        <end position="560"/>
    </location>
</feature>
<evidence type="ECO:0000313" key="3">
    <source>
        <dbReference type="Proteomes" id="UP000440578"/>
    </source>
</evidence>
<feature type="region of interest" description="Disordered" evidence="1">
    <location>
        <begin position="499"/>
        <end position="526"/>
    </location>
</feature>
<gene>
    <name evidence="2" type="primary">EFHB</name>
    <name evidence="2" type="ORF">FJT64_023006</name>
</gene>
<keyword evidence="3" id="KW-1185">Reference proteome</keyword>
<evidence type="ECO:0000313" key="2">
    <source>
        <dbReference type="EMBL" id="KAF0305349.1"/>
    </source>
</evidence>
<feature type="compositionally biased region" description="Low complexity" evidence="1">
    <location>
        <begin position="501"/>
        <end position="520"/>
    </location>
</feature>
<protein>
    <submittedName>
        <fullName evidence="2">EF-hand domain-containing family member B</fullName>
    </submittedName>
</protein>
<accession>A0A6A4WJF5</accession>
<feature type="compositionally biased region" description="Polar residues" evidence="1">
    <location>
        <begin position="610"/>
        <end position="625"/>
    </location>
</feature>
<feature type="compositionally biased region" description="Polar residues" evidence="1">
    <location>
        <begin position="645"/>
        <end position="655"/>
    </location>
</feature>
<feature type="compositionally biased region" description="Low complexity" evidence="1">
    <location>
        <begin position="630"/>
        <end position="639"/>
    </location>
</feature>
<reference evidence="2 3" key="1">
    <citation type="submission" date="2019-07" db="EMBL/GenBank/DDBJ databases">
        <title>Draft genome assembly of a fouling barnacle, Amphibalanus amphitrite (Darwin, 1854): The first reference genome for Thecostraca.</title>
        <authorList>
            <person name="Kim W."/>
        </authorList>
    </citation>
    <scope>NUCLEOTIDE SEQUENCE [LARGE SCALE GENOMIC DNA]</scope>
    <source>
        <strain evidence="2">SNU_AA5</strain>
        <tissue evidence="2">Soma without cirri and trophi</tissue>
    </source>
</reference>
<dbReference type="Proteomes" id="UP000440578">
    <property type="component" value="Unassembled WGS sequence"/>
</dbReference>
<dbReference type="AlphaFoldDB" id="A0A6A4WJF5"/>
<feature type="region of interest" description="Disordered" evidence="1">
    <location>
        <begin position="569"/>
        <end position="696"/>
    </location>
</feature>
<evidence type="ECO:0000256" key="1">
    <source>
        <dbReference type="SAM" id="MobiDB-lite"/>
    </source>
</evidence>
<comment type="caution">
    <text evidence="2">The sequence shown here is derived from an EMBL/GenBank/DDBJ whole genome shotgun (WGS) entry which is preliminary data.</text>
</comment>
<sequence>MTSDTSHYNQADTNVRKFRRAHYADPGAKTYHWGVADDPNDKPNQVHGTKFGTKSLAGDVVNPPVVARPHRLLAAARRLTYDSTLRRPVGCAPLRQPAVPPHLACAGAATFGLPTKYGDTVAQCVSPYRTAQEFQANWCKGTDLYRRSHRHTNPGEQTHRSYGQGFNTKAKFGVPTYNEENHTGRRVRECVTWPGPSKPLSAVCSWRAESWRELHQDRVGQPLDRYQCTRDLPATFTYGAPMRHVLSGALDIATARTSCSLPAEDLARLDLILVTRRKLQAAGFTGFIALLQTMKKMDKLGTKRLPLEAVLAACCQQCLPLATAELRALVERLNLAEGPRRLVIYSLLVATLNWKDRLTLGHLDLLRKEPRPVAECRTSTSCQLPPPPPDWTVERRRSSGPGEPPENAAGPRRDRVVDVVTPSPFIEAGLRETELTMVRSGGGEKGLAMPRSEAFLMELLCGMGVCDYRQFQALYAAARRAHPPDPSVLDVLDEANRSCCPAPAGPAQQRPAKPAQQRPAEPAPDGRLCAAGLEEVRAVAESRPCRGTDQLATVPPSLDGERKLRFAESALETDGKRLPRTDPGCGADFLRPTPPDDRLPCPTPPAANGGDQQCDLQTQPAQSQPCAHRPPSQQPQSQPCGQHTAPIQQQPQSQPCGHHAAPIQQQPQSQPCGQHTAPSQQQPQSQPCGHRLASRQ</sequence>
<organism evidence="2 3">
    <name type="scientific">Amphibalanus amphitrite</name>
    <name type="common">Striped barnacle</name>
    <name type="synonym">Balanus amphitrite</name>
    <dbReference type="NCBI Taxonomy" id="1232801"/>
    <lineage>
        <taxon>Eukaryota</taxon>
        <taxon>Metazoa</taxon>
        <taxon>Ecdysozoa</taxon>
        <taxon>Arthropoda</taxon>
        <taxon>Crustacea</taxon>
        <taxon>Multicrustacea</taxon>
        <taxon>Cirripedia</taxon>
        <taxon>Thoracica</taxon>
        <taxon>Thoracicalcarea</taxon>
        <taxon>Balanomorpha</taxon>
        <taxon>Balanoidea</taxon>
        <taxon>Balanidae</taxon>
        <taxon>Amphibalaninae</taxon>
        <taxon>Amphibalanus</taxon>
    </lineage>
</organism>
<proteinExistence type="predicted"/>
<dbReference type="OrthoDB" id="2096280at2759"/>
<feature type="region of interest" description="Disordered" evidence="1">
    <location>
        <begin position="377"/>
        <end position="415"/>
    </location>
</feature>